<dbReference type="SMART" id="SM00360">
    <property type="entry name" value="RRM"/>
    <property type="match status" value="1"/>
</dbReference>
<dbReference type="InterPro" id="IPR034240">
    <property type="entry name" value="eIF3G_RRM"/>
</dbReference>
<dbReference type="Gene3D" id="3.30.70.330">
    <property type="match status" value="1"/>
</dbReference>
<dbReference type="InterPro" id="IPR000504">
    <property type="entry name" value="RRM_dom"/>
</dbReference>
<proteinExistence type="inferred from homology"/>
<dbReference type="CDD" id="cd12933">
    <property type="entry name" value="eIF3G"/>
    <property type="match status" value="1"/>
</dbReference>
<dbReference type="HAMAP" id="MF_03006">
    <property type="entry name" value="eIF3g"/>
    <property type="match status" value="1"/>
</dbReference>
<dbReference type="InterPro" id="IPR035979">
    <property type="entry name" value="RBD_domain_sf"/>
</dbReference>
<dbReference type="CDD" id="cd12408">
    <property type="entry name" value="RRM_eIF3G_like"/>
    <property type="match status" value="1"/>
</dbReference>
<comment type="caution">
    <text evidence="8">The sequence shown here is derived from an EMBL/GenBank/DDBJ whole genome shotgun (WGS) entry which is preliminary data.</text>
</comment>
<dbReference type="AlphaFoldDB" id="A0AAV2Q560"/>
<evidence type="ECO:0000256" key="6">
    <source>
        <dbReference type="SAM" id="MobiDB-lite"/>
    </source>
</evidence>
<keyword evidence="1" id="KW-0963">Cytoplasm</keyword>
<evidence type="ECO:0000256" key="5">
    <source>
        <dbReference type="PROSITE-ProRule" id="PRU00176"/>
    </source>
</evidence>
<evidence type="ECO:0000256" key="1">
    <source>
        <dbReference type="ARBA" id="ARBA00022490"/>
    </source>
</evidence>
<evidence type="ECO:0000256" key="2">
    <source>
        <dbReference type="ARBA" id="ARBA00022540"/>
    </source>
</evidence>
<dbReference type="Pfam" id="PF12353">
    <property type="entry name" value="eIF3g"/>
    <property type="match status" value="1"/>
</dbReference>
<evidence type="ECO:0000259" key="7">
    <source>
        <dbReference type="PROSITE" id="PS50102"/>
    </source>
</evidence>
<dbReference type="InterPro" id="IPR012677">
    <property type="entry name" value="Nucleotide-bd_a/b_plait_sf"/>
</dbReference>
<keyword evidence="9" id="KW-1185">Reference proteome</keyword>
<evidence type="ECO:0000256" key="3">
    <source>
        <dbReference type="ARBA" id="ARBA00022884"/>
    </source>
</evidence>
<dbReference type="InterPro" id="IPR017334">
    <property type="entry name" value="eIF3_g"/>
</dbReference>
<keyword evidence="3 5" id="KW-0694">RNA-binding</keyword>
<dbReference type="PANTHER" id="PTHR10352">
    <property type="entry name" value="EUKARYOTIC TRANSLATION INITIATION FACTOR 3 SUBUNIT G"/>
    <property type="match status" value="1"/>
</dbReference>
<evidence type="ECO:0000313" key="9">
    <source>
        <dbReference type="Proteomes" id="UP001497623"/>
    </source>
</evidence>
<dbReference type="GO" id="GO:0005852">
    <property type="term" value="C:eukaryotic translation initiation factor 3 complex"/>
    <property type="evidence" value="ECO:0007669"/>
    <property type="project" value="InterPro"/>
</dbReference>
<feature type="non-terminal residue" evidence="8">
    <location>
        <position position="295"/>
    </location>
</feature>
<dbReference type="SUPFAM" id="SSF54928">
    <property type="entry name" value="RNA-binding domain, RBD"/>
    <property type="match status" value="1"/>
</dbReference>
<dbReference type="Pfam" id="PF00076">
    <property type="entry name" value="RRM_1"/>
    <property type="match status" value="1"/>
</dbReference>
<sequence length="295" mass="32697">MSAADSNVFDYRSWADEVEEVEGTVLPPPVEKSDGNSKTVTEFTLNEDGKKVKVISHYRIEKHRVAHSIAVRKTWRKYGLSKNDKPGPNPATTITAEDVFMQFLSNKEEDNDKESEDLKKKLMDAQKGQVKCRLCKEDHWTKQCPYKDKLSPLVGINEDGEENGAPGAPGGPPAAGAPGGGGPSKYVPPSMRNDGKERKGESMMSSRGRDETATVRVTNLSENTREQDLQDLFRPFGDISRIFLAKDKNTGQSKGFAFINFKRREDAAKAIQVLNGYGYDHLILSVEWAKPSGTT</sequence>
<name>A0AAV2Q560_MEGNR</name>
<dbReference type="GO" id="GO:0003723">
    <property type="term" value="F:RNA binding"/>
    <property type="evidence" value="ECO:0007669"/>
    <property type="project" value="UniProtKB-UniRule"/>
</dbReference>
<feature type="region of interest" description="Disordered" evidence="6">
    <location>
        <begin position="153"/>
        <end position="213"/>
    </location>
</feature>
<dbReference type="GO" id="GO:0003743">
    <property type="term" value="F:translation initiation factor activity"/>
    <property type="evidence" value="ECO:0007669"/>
    <property type="project" value="UniProtKB-KW"/>
</dbReference>
<dbReference type="PIRSF" id="PIRSF037949">
    <property type="entry name" value="Transl_init_eIF-3_RNA-bind"/>
    <property type="match status" value="1"/>
</dbReference>
<keyword evidence="2" id="KW-0396">Initiation factor</keyword>
<evidence type="ECO:0000313" key="8">
    <source>
        <dbReference type="EMBL" id="CAL4068323.1"/>
    </source>
</evidence>
<gene>
    <name evidence="8" type="ORF">MNOR_LOCUS7125</name>
</gene>
<organism evidence="8 9">
    <name type="scientific">Meganyctiphanes norvegica</name>
    <name type="common">Northern krill</name>
    <name type="synonym">Thysanopoda norvegica</name>
    <dbReference type="NCBI Taxonomy" id="48144"/>
    <lineage>
        <taxon>Eukaryota</taxon>
        <taxon>Metazoa</taxon>
        <taxon>Ecdysozoa</taxon>
        <taxon>Arthropoda</taxon>
        <taxon>Crustacea</taxon>
        <taxon>Multicrustacea</taxon>
        <taxon>Malacostraca</taxon>
        <taxon>Eumalacostraca</taxon>
        <taxon>Eucarida</taxon>
        <taxon>Euphausiacea</taxon>
        <taxon>Euphausiidae</taxon>
        <taxon>Meganyctiphanes</taxon>
    </lineage>
</organism>
<evidence type="ECO:0000256" key="4">
    <source>
        <dbReference type="ARBA" id="ARBA00022917"/>
    </source>
</evidence>
<accession>A0AAV2Q560</accession>
<reference evidence="8 9" key="1">
    <citation type="submission" date="2024-05" db="EMBL/GenBank/DDBJ databases">
        <authorList>
            <person name="Wallberg A."/>
        </authorList>
    </citation>
    <scope>NUCLEOTIDE SEQUENCE [LARGE SCALE GENOMIC DNA]</scope>
</reference>
<dbReference type="InterPro" id="IPR024675">
    <property type="entry name" value="eIF3g_N"/>
</dbReference>
<feature type="domain" description="RRM" evidence="7">
    <location>
        <begin position="213"/>
        <end position="291"/>
    </location>
</feature>
<dbReference type="PROSITE" id="PS50102">
    <property type="entry name" value="RRM"/>
    <property type="match status" value="1"/>
</dbReference>
<feature type="compositionally biased region" description="Basic and acidic residues" evidence="6">
    <location>
        <begin position="193"/>
        <end position="213"/>
    </location>
</feature>
<dbReference type="EMBL" id="CAXKWB010003076">
    <property type="protein sequence ID" value="CAL4068323.1"/>
    <property type="molecule type" value="Genomic_DNA"/>
</dbReference>
<dbReference type="Proteomes" id="UP001497623">
    <property type="component" value="Unassembled WGS sequence"/>
</dbReference>
<protein>
    <recommendedName>
        <fullName evidence="7">RRM domain-containing protein</fullName>
    </recommendedName>
</protein>
<keyword evidence="4" id="KW-0648">Protein biosynthesis</keyword>